<dbReference type="Proteomes" id="UP000230791">
    <property type="component" value="Unassembled WGS sequence"/>
</dbReference>
<dbReference type="AlphaFoldDB" id="A0A2M6UVG2"/>
<dbReference type="PROSITE" id="PS51257">
    <property type="entry name" value="PROKAR_LIPOPROTEIN"/>
    <property type="match status" value="1"/>
</dbReference>
<dbReference type="OrthoDB" id="7926012at2"/>
<dbReference type="InterPro" id="IPR047937">
    <property type="entry name" value="Eex_IncN-like"/>
</dbReference>
<name>A0A2M6UVG2_9HYPH</name>
<evidence type="ECO:0008006" key="3">
    <source>
        <dbReference type="Google" id="ProtNLM"/>
    </source>
</evidence>
<dbReference type="EMBL" id="NJPP01000013">
    <property type="protein sequence ID" value="PIT70117.1"/>
    <property type="molecule type" value="Genomic_DNA"/>
</dbReference>
<accession>A0A2M6UVG2</accession>
<protein>
    <recommendedName>
        <fullName evidence="3">EexN family lipoprotein</fullName>
    </recommendedName>
</protein>
<sequence length="81" mass="8935">MNKIIITALLLGTGLVTAGCEKNYSVAEFKKDKKLMQEWGKKCEKMGPSLQSSSRNCQNLLKAASEFVLDGLNKELGKEID</sequence>
<dbReference type="RefSeq" id="WP_100130595.1">
    <property type="nucleotide sequence ID" value="NZ_CADDYJ010000005.1"/>
</dbReference>
<proteinExistence type="predicted"/>
<organism evidence="1 2">
    <name type="scientific">Bartonella tribocorum</name>
    <dbReference type="NCBI Taxonomy" id="85701"/>
    <lineage>
        <taxon>Bacteria</taxon>
        <taxon>Pseudomonadati</taxon>
        <taxon>Pseudomonadota</taxon>
        <taxon>Alphaproteobacteria</taxon>
        <taxon>Hyphomicrobiales</taxon>
        <taxon>Bartonellaceae</taxon>
        <taxon>Bartonella</taxon>
    </lineage>
</organism>
<comment type="caution">
    <text evidence="1">The sequence shown here is derived from an EMBL/GenBank/DDBJ whole genome shotgun (WGS) entry which is preliminary data.</text>
</comment>
<evidence type="ECO:0000313" key="2">
    <source>
        <dbReference type="Proteomes" id="UP000230791"/>
    </source>
</evidence>
<evidence type="ECO:0000313" key="1">
    <source>
        <dbReference type="EMBL" id="PIT70117.1"/>
    </source>
</evidence>
<reference evidence="1 2" key="1">
    <citation type="submission" date="2017-06" db="EMBL/GenBank/DDBJ databases">
        <title>Draft genome of Bartonella tribocorum C635.</title>
        <authorList>
            <person name="Hadjadj L."/>
            <person name="Jiyipong T."/>
            <person name="Diene S.M."/>
            <person name="Morand S."/>
            <person name="Rolain J.-M."/>
        </authorList>
    </citation>
    <scope>NUCLEOTIDE SEQUENCE [LARGE SCALE GENOMIC DNA]</scope>
    <source>
        <strain evidence="1 2">C635</strain>
    </source>
</reference>
<gene>
    <name evidence="1" type="ORF">CEV08_04785</name>
</gene>
<dbReference type="NCBIfam" id="NF033894">
    <property type="entry name" value="Eex_IncN"/>
    <property type="match status" value="1"/>
</dbReference>